<keyword evidence="3" id="KW-1185">Reference proteome</keyword>
<feature type="region of interest" description="Disordered" evidence="1">
    <location>
        <begin position="117"/>
        <end position="140"/>
    </location>
</feature>
<dbReference type="AlphaFoldDB" id="A0AAV2NKR5"/>
<name>A0AAV2NKR5_9HYME</name>
<dbReference type="EMBL" id="OZ034825">
    <property type="protein sequence ID" value="CAL1680709.1"/>
    <property type="molecule type" value="Genomic_DNA"/>
</dbReference>
<dbReference type="Proteomes" id="UP001497644">
    <property type="component" value="Chromosome 2"/>
</dbReference>
<reference evidence="2" key="1">
    <citation type="submission" date="2024-04" db="EMBL/GenBank/DDBJ databases">
        <authorList>
            <consortium name="Molecular Ecology Group"/>
        </authorList>
    </citation>
    <scope>NUCLEOTIDE SEQUENCE</scope>
</reference>
<evidence type="ECO:0000256" key="1">
    <source>
        <dbReference type="SAM" id="MobiDB-lite"/>
    </source>
</evidence>
<organism evidence="2 3">
    <name type="scientific">Lasius platythorax</name>
    <dbReference type="NCBI Taxonomy" id="488582"/>
    <lineage>
        <taxon>Eukaryota</taxon>
        <taxon>Metazoa</taxon>
        <taxon>Ecdysozoa</taxon>
        <taxon>Arthropoda</taxon>
        <taxon>Hexapoda</taxon>
        <taxon>Insecta</taxon>
        <taxon>Pterygota</taxon>
        <taxon>Neoptera</taxon>
        <taxon>Endopterygota</taxon>
        <taxon>Hymenoptera</taxon>
        <taxon>Apocrita</taxon>
        <taxon>Aculeata</taxon>
        <taxon>Formicoidea</taxon>
        <taxon>Formicidae</taxon>
        <taxon>Formicinae</taxon>
        <taxon>Lasius</taxon>
        <taxon>Lasius</taxon>
    </lineage>
</organism>
<evidence type="ECO:0000313" key="2">
    <source>
        <dbReference type="EMBL" id="CAL1680709.1"/>
    </source>
</evidence>
<accession>A0AAV2NKR5</accession>
<protein>
    <submittedName>
        <fullName evidence="2">Uncharacterized protein</fullName>
    </submittedName>
</protein>
<evidence type="ECO:0000313" key="3">
    <source>
        <dbReference type="Proteomes" id="UP001497644"/>
    </source>
</evidence>
<sequence length="140" mass="15311">MRIRSCVLLKFCPSTDVMISAQASALVKSSCHGRIRGSYRKPNGQMARKNDRSDDERLYTNDRAAPRTSCTSLAEPSRAATCDQEENVDHPLTMMRSPSRSLTFAGIIAAAPAPVGRRRCGHSKTADSSLAADPFLVRRT</sequence>
<gene>
    <name evidence="2" type="ORF">LPLAT_LOCUS6685</name>
</gene>
<proteinExistence type="predicted"/>
<feature type="compositionally biased region" description="Basic and acidic residues" evidence="1">
    <location>
        <begin position="48"/>
        <end position="60"/>
    </location>
</feature>
<feature type="region of interest" description="Disordered" evidence="1">
    <location>
        <begin position="37"/>
        <end position="88"/>
    </location>
</feature>